<evidence type="ECO:0000313" key="10">
    <source>
        <dbReference type="EMBL" id="KMS99659.1"/>
    </source>
</evidence>
<evidence type="ECO:0000256" key="3">
    <source>
        <dbReference type="ARBA" id="ARBA00023002"/>
    </source>
</evidence>
<organism evidence="10 11">
    <name type="scientific">Beta vulgaris subsp. vulgaris</name>
    <name type="common">Beet</name>
    <dbReference type="NCBI Taxonomy" id="3555"/>
    <lineage>
        <taxon>Eukaryota</taxon>
        <taxon>Viridiplantae</taxon>
        <taxon>Streptophyta</taxon>
        <taxon>Embryophyta</taxon>
        <taxon>Tracheophyta</taxon>
        <taxon>Spermatophyta</taxon>
        <taxon>Magnoliopsida</taxon>
        <taxon>eudicotyledons</taxon>
        <taxon>Gunneridae</taxon>
        <taxon>Pentapetalae</taxon>
        <taxon>Caryophyllales</taxon>
        <taxon>Chenopodiaceae</taxon>
        <taxon>Betoideae</taxon>
        <taxon>Beta</taxon>
    </lineage>
</organism>
<reference evidence="10 11" key="1">
    <citation type="journal article" date="2014" name="Nature">
        <title>The genome of the recently domesticated crop plant sugar beet (Beta vulgaris).</title>
        <authorList>
            <person name="Dohm J.C."/>
            <person name="Minoche A.E."/>
            <person name="Holtgrawe D."/>
            <person name="Capella-Gutierrez S."/>
            <person name="Zakrzewski F."/>
            <person name="Tafer H."/>
            <person name="Rupp O."/>
            <person name="Sorensen T.R."/>
            <person name="Stracke R."/>
            <person name="Reinhardt R."/>
            <person name="Goesmann A."/>
            <person name="Kraft T."/>
            <person name="Schulz B."/>
            <person name="Stadler P.F."/>
            <person name="Schmidt T."/>
            <person name="Gabaldon T."/>
            <person name="Lehrach H."/>
            <person name="Weisshaar B."/>
            <person name="Himmelbauer H."/>
        </authorList>
    </citation>
    <scope>NUCLEOTIDE SEQUENCE [LARGE SCALE GENOMIC DNA]</scope>
    <source>
        <tissue evidence="10">Taproot</tissue>
    </source>
</reference>
<name>A0A0J8BE80_BETVV</name>
<comment type="similarity">
    <text evidence="7">Belongs to the cytochrome P450 family.</text>
</comment>
<keyword evidence="11" id="KW-1185">Reference proteome</keyword>
<keyword evidence="4 6" id="KW-0408">Iron</keyword>
<keyword evidence="1 6" id="KW-0349">Heme</keyword>
<dbReference type="AlphaFoldDB" id="A0A0J8BE80"/>
<sequence length="637" mass="72754">MNIYLCYIPIIILAFYYLFNSLVRRNSQTSPPSPATCLPIIGHFHILKEPFHHTLANLADRFGPILSLRFGSRPDLLVSSPSAAEECLSKNDIVFCNRPSGFLTAKHLAFNYTSLIWAPYGPHWRNLRRITTVEILSSNRLKSLAGIRSEEVKLMIQRLRELCGSSSSSEVVLKPLVYDVSMNVMTRMIFGKRYYGVEGENNGEKFREMLAKMLTLFNDACIGDMIPCLRWLDWWKEGRLRKFDVERRMIMKELIEEHKEKMMMVVEDGNEEFKVKPLIQILLRLQELEPEYYNDEIIFGIILDLLIGSSDTSAETIEWALSLLLNHPQVLNKAKHEIHNHVGYERLLNESDLNHLPYLRCIINETLRMYPPAPNLVPHESSENCMVGGYHIPRGTMLQINLWAIQNNPNIWDDPTTFRPERFEGVEGHKIGYKMMPFGSGRRSCPGEGLASRVVGLTLGSIIQCFELDKINFMLVDMTKAVGFNLQKAEPLRALVRPCPAMMSLLDQIVSGIFVQLVASSPLLSLTIIVVFKHHRRFFIDQDPKLLAALAESQRRQAPYAGAFLVKDEADSNTEKNINDLKGKELLNQLHEVGTLAQITSIQGEQVVLIGHRRLRITEMVNEDPLTVKVDHLKARH</sequence>
<protein>
    <recommendedName>
        <fullName evidence="9">Lon N-terminal domain-containing protein</fullName>
    </recommendedName>
</protein>
<dbReference type="CDD" id="cd20653">
    <property type="entry name" value="CYP81"/>
    <property type="match status" value="1"/>
</dbReference>
<dbReference type="GO" id="GO:0016705">
    <property type="term" value="F:oxidoreductase activity, acting on paired donors, with incorporation or reduction of molecular oxygen"/>
    <property type="evidence" value="ECO:0007669"/>
    <property type="project" value="InterPro"/>
</dbReference>
<dbReference type="PANTHER" id="PTHR47947:SF24">
    <property type="entry name" value="ISOFLAVONE 2'-HYDROXYLASE-LIKE"/>
    <property type="match status" value="1"/>
</dbReference>
<keyword evidence="8" id="KW-1133">Transmembrane helix</keyword>
<dbReference type="OrthoDB" id="1055148at2759"/>
<dbReference type="GO" id="GO:0004497">
    <property type="term" value="F:monooxygenase activity"/>
    <property type="evidence" value="ECO:0007669"/>
    <property type="project" value="UniProtKB-KW"/>
</dbReference>
<evidence type="ECO:0000256" key="8">
    <source>
        <dbReference type="SAM" id="Phobius"/>
    </source>
</evidence>
<dbReference type="InterPro" id="IPR036396">
    <property type="entry name" value="Cyt_P450_sf"/>
</dbReference>
<comment type="cofactor">
    <cofactor evidence="6">
        <name>heme</name>
        <dbReference type="ChEBI" id="CHEBI:30413"/>
    </cofactor>
</comment>
<dbReference type="InterPro" id="IPR002401">
    <property type="entry name" value="Cyt_P450_E_grp-I"/>
</dbReference>
<evidence type="ECO:0000256" key="2">
    <source>
        <dbReference type="ARBA" id="ARBA00022723"/>
    </source>
</evidence>
<dbReference type="EMBL" id="KQ090210">
    <property type="protein sequence ID" value="KMS99659.1"/>
    <property type="molecule type" value="Genomic_DNA"/>
</dbReference>
<evidence type="ECO:0000256" key="4">
    <source>
        <dbReference type="ARBA" id="ARBA00023004"/>
    </source>
</evidence>
<feature type="transmembrane region" description="Helical" evidence="8">
    <location>
        <begin position="5"/>
        <end position="23"/>
    </location>
</feature>
<keyword evidence="2 6" id="KW-0479">Metal-binding</keyword>
<dbReference type="eggNOG" id="KOG0156">
    <property type="taxonomic scope" value="Eukaryota"/>
</dbReference>
<dbReference type="InterPro" id="IPR046336">
    <property type="entry name" value="Lon_prtase_N_sf"/>
</dbReference>
<dbReference type="Pfam" id="PF00067">
    <property type="entry name" value="p450"/>
    <property type="match status" value="1"/>
</dbReference>
<dbReference type="InterPro" id="IPR003111">
    <property type="entry name" value="Lon_prtase_N"/>
</dbReference>
<evidence type="ECO:0000256" key="5">
    <source>
        <dbReference type="ARBA" id="ARBA00023033"/>
    </source>
</evidence>
<dbReference type="InterPro" id="IPR050651">
    <property type="entry name" value="Plant_Cytochrome_P450_Monoox"/>
</dbReference>
<evidence type="ECO:0000313" key="11">
    <source>
        <dbReference type="Proteomes" id="UP000035740"/>
    </source>
</evidence>
<keyword evidence="8" id="KW-0812">Transmembrane</keyword>
<dbReference type="PANTHER" id="PTHR47947">
    <property type="entry name" value="CYTOCHROME P450 82C3-RELATED"/>
    <property type="match status" value="1"/>
</dbReference>
<feature type="transmembrane region" description="Helical" evidence="8">
    <location>
        <begin position="509"/>
        <end position="532"/>
    </location>
</feature>
<dbReference type="Pfam" id="PF02190">
    <property type="entry name" value="LON_substr_bdg"/>
    <property type="match status" value="1"/>
</dbReference>
<evidence type="ECO:0000256" key="6">
    <source>
        <dbReference type="PIRSR" id="PIRSR602401-1"/>
    </source>
</evidence>
<dbReference type="Proteomes" id="UP000035740">
    <property type="component" value="Unassembled WGS sequence"/>
</dbReference>
<dbReference type="Gramene" id="KMS99659">
    <property type="protein sequence ID" value="KMS99659"/>
    <property type="gene ID" value="BVRB_1g021810"/>
</dbReference>
<gene>
    <name evidence="10" type="ORF">BVRB_1g021810</name>
</gene>
<evidence type="ECO:0000256" key="7">
    <source>
        <dbReference type="RuleBase" id="RU000461"/>
    </source>
</evidence>
<keyword evidence="3 7" id="KW-0560">Oxidoreductase</keyword>
<dbReference type="InterPro" id="IPR001128">
    <property type="entry name" value="Cyt_P450"/>
</dbReference>
<dbReference type="SUPFAM" id="SSF88697">
    <property type="entry name" value="PUA domain-like"/>
    <property type="match status" value="1"/>
</dbReference>
<dbReference type="PRINTS" id="PR00463">
    <property type="entry name" value="EP450I"/>
</dbReference>
<keyword evidence="8" id="KW-0472">Membrane</keyword>
<proteinExistence type="inferred from homology"/>
<dbReference type="GO" id="GO:0005506">
    <property type="term" value="F:iron ion binding"/>
    <property type="evidence" value="ECO:0007669"/>
    <property type="project" value="InterPro"/>
</dbReference>
<accession>A0A0J8BE80</accession>
<dbReference type="PRINTS" id="PR00385">
    <property type="entry name" value="P450"/>
</dbReference>
<dbReference type="SUPFAM" id="SSF48264">
    <property type="entry name" value="Cytochrome P450"/>
    <property type="match status" value="1"/>
</dbReference>
<keyword evidence="5 7" id="KW-0503">Monooxygenase</keyword>
<dbReference type="FunFam" id="1.10.630.10:FF:000026">
    <property type="entry name" value="Cytochrome P450 82C4"/>
    <property type="match status" value="1"/>
</dbReference>
<dbReference type="OMA" id="ESSENCM"/>
<feature type="domain" description="Lon N-terminal" evidence="9">
    <location>
        <begin position="539"/>
        <end position="634"/>
    </location>
</feature>
<dbReference type="Gene3D" id="2.30.130.40">
    <property type="entry name" value="LON domain-like"/>
    <property type="match status" value="1"/>
</dbReference>
<dbReference type="InterPro" id="IPR015947">
    <property type="entry name" value="PUA-like_sf"/>
</dbReference>
<dbReference type="GO" id="GO:0020037">
    <property type="term" value="F:heme binding"/>
    <property type="evidence" value="ECO:0007669"/>
    <property type="project" value="InterPro"/>
</dbReference>
<evidence type="ECO:0000256" key="1">
    <source>
        <dbReference type="ARBA" id="ARBA00022617"/>
    </source>
</evidence>
<dbReference type="PROSITE" id="PS00086">
    <property type="entry name" value="CYTOCHROME_P450"/>
    <property type="match status" value="1"/>
</dbReference>
<feature type="binding site" description="axial binding residue" evidence="6">
    <location>
        <position position="445"/>
    </location>
    <ligand>
        <name>heme</name>
        <dbReference type="ChEBI" id="CHEBI:30413"/>
    </ligand>
    <ligandPart>
        <name>Fe</name>
        <dbReference type="ChEBI" id="CHEBI:18248"/>
    </ligandPart>
</feature>
<evidence type="ECO:0000259" key="9">
    <source>
        <dbReference type="Pfam" id="PF02190"/>
    </source>
</evidence>
<dbReference type="Gene3D" id="1.10.630.10">
    <property type="entry name" value="Cytochrome P450"/>
    <property type="match status" value="1"/>
</dbReference>
<dbReference type="InterPro" id="IPR017972">
    <property type="entry name" value="Cyt_P450_CS"/>
</dbReference>